<sequence>MRNYSPTWKHMLLSDVFKFFNREELEILEITSRSVLAIVKQDYPVKPFRVFSGLNIYIGTKINLTVILWNKFARLFQDFSNIAQFKAKQHDYANSGKCLDFPIDEVRPFLGQTIRFEVTNIFLHHSRTNSQHIADIESVSHLWSGQYVCINGDYCQFQMPIVPTLIHDCDLIFRSSVIINSCRKLRIQNINIVFKSYPNLYNLEIVEFSLLEDFDISPVNFVGFVEEIGHHKSNTTVLFHTVSESQEKQFVEQIRQTFLTTREPLKFKAILVTHSSPNVAGFNGESKLKLPVEYVNGYTNGTLQMRSIKGQEREDFCKTLRKSRVDTQYLNLLCLECQ</sequence>
<protein>
    <submittedName>
        <fullName evidence="1">Uncharacterized protein</fullName>
    </submittedName>
</protein>
<evidence type="ECO:0000313" key="2">
    <source>
        <dbReference type="Proteomes" id="UP001201812"/>
    </source>
</evidence>
<comment type="caution">
    <text evidence="1">The sequence shown here is derived from an EMBL/GenBank/DDBJ whole genome shotgun (WGS) entry which is preliminary data.</text>
</comment>
<reference evidence="1" key="1">
    <citation type="submission" date="2022-01" db="EMBL/GenBank/DDBJ databases">
        <title>Genome Sequence Resource for Two Populations of Ditylenchus destructor, the Migratory Endoparasitic Phytonematode.</title>
        <authorList>
            <person name="Zhang H."/>
            <person name="Lin R."/>
            <person name="Xie B."/>
        </authorList>
    </citation>
    <scope>NUCLEOTIDE SEQUENCE</scope>
    <source>
        <strain evidence="1">BazhouSP</strain>
    </source>
</reference>
<proteinExistence type="predicted"/>
<accession>A0AAD4N2E9</accession>
<keyword evidence="2" id="KW-1185">Reference proteome</keyword>
<evidence type="ECO:0000313" key="1">
    <source>
        <dbReference type="EMBL" id="KAI1712429.1"/>
    </source>
</evidence>
<name>A0AAD4N2E9_9BILA</name>
<gene>
    <name evidence="1" type="ORF">DdX_09514</name>
</gene>
<dbReference type="AlphaFoldDB" id="A0AAD4N2E9"/>
<organism evidence="1 2">
    <name type="scientific">Ditylenchus destructor</name>
    <dbReference type="NCBI Taxonomy" id="166010"/>
    <lineage>
        <taxon>Eukaryota</taxon>
        <taxon>Metazoa</taxon>
        <taxon>Ecdysozoa</taxon>
        <taxon>Nematoda</taxon>
        <taxon>Chromadorea</taxon>
        <taxon>Rhabditida</taxon>
        <taxon>Tylenchina</taxon>
        <taxon>Tylenchomorpha</taxon>
        <taxon>Sphaerularioidea</taxon>
        <taxon>Anguinidae</taxon>
        <taxon>Anguininae</taxon>
        <taxon>Ditylenchus</taxon>
    </lineage>
</organism>
<dbReference type="EMBL" id="JAKKPZ010000018">
    <property type="protein sequence ID" value="KAI1712429.1"/>
    <property type="molecule type" value="Genomic_DNA"/>
</dbReference>
<dbReference type="Proteomes" id="UP001201812">
    <property type="component" value="Unassembled WGS sequence"/>
</dbReference>